<dbReference type="InterPro" id="IPR040198">
    <property type="entry name" value="Fido_containing"/>
</dbReference>
<dbReference type="AlphaFoldDB" id="A0A377Q4V0"/>
<feature type="site" description="Important for autoinhibition of adenylyltransferase activity" evidence="2">
    <location>
        <position position="61"/>
    </location>
</feature>
<dbReference type="PROSITE" id="PS51459">
    <property type="entry name" value="FIDO"/>
    <property type="match status" value="1"/>
</dbReference>
<dbReference type="RefSeq" id="WP_065827213.1">
    <property type="nucleotide sequence ID" value="NZ_MAPE01000109.1"/>
</dbReference>
<feature type="binding site" evidence="1">
    <location>
        <begin position="226"/>
        <end position="227"/>
    </location>
    <ligand>
        <name>ATP</name>
        <dbReference type="ChEBI" id="CHEBI:30616"/>
    </ligand>
</feature>
<feature type="binding site" evidence="1">
    <location>
        <begin position="190"/>
        <end position="197"/>
    </location>
    <ligand>
        <name>ATP</name>
        <dbReference type="ChEBI" id="CHEBI:30616"/>
    </ligand>
</feature>
<dbReference type="EMBL" id="UGJF01000002">
    <property type="protein sequence ID" value="STQ88891.1"/>
    <property type="molecule type" value="Genomic_DNA"/>
</dbReference>
<evidence type="ECO:0000256" key="1">
    <source>
        <dbReference type="PIRSR" id="PIRSR640198-2"/>
    </source>
</evidence>
<proteinExistence type="predicted"/>
<dbReference type="PANTHER" id="PTHR13504:SF38">
    <property type="entry name" value="FIDO DOMAIN-CONTAINING PROTEIN"/>
    <property type="match status" value="1"/>
</dbReference>
<evidence type="ECO:0000313" key="4">
    <source>
        <dbReference type="EMBL" id="STQ88891.1"/>
    </source>
</evidence>
<evidence type="ECO:0000256" key="2">
    <source>
        <dbReference type="PIRSR" id="PIRSR640198-3"/>
    </source>
</evidence>
<feature type="domain" description="Fido" evidence="3">
    <location>
        <begin position="108"/>
        <end position="249"/>
    </location>
</feature>
<dbReference type="GO" id="GO:0005524">
    <property type="term" value="F:ATP binding"/>
    <property type="evidence" value="ECO:0007669"/>
    <property type="project" value="UniProtKB-KW"/>
</dbReference>
<evidence type="ECO:0000313" key="5">
    <source>
        <dbReference type="Proteomes" id="UP000255269"/>
    </source>
</evidence>
<dbReference type="SUPFAM" id="SSF140931">
    <property type="entry name" value="Fic-like"/>
    <property type="match status" value="1"/>
</dbReference>
<name>A0A377Q4V0_9HELI</name>
<organism evidence="4 5">
    <name type="scientific">Helicobacter pullorum</name>
    <dbReference type="NCBI Taxonomy" id="35818"/>
    <lineage>
        <taxon>Bacteria</taxon>
        <taxon>Pseudomonadati</taxon>
        <taxon>Campylobacterota</taxon>
        <taxon>Epsilonproteobacteria</taxon>
        <taxon>Campylobacterales</taxon>
        <taxon>Helicobacteraceae</taxon>
        <taxon>Helicobacter</taxon>
    </lineage>
</organism>
<gene>
    <name evidence="4" type="primary">tou1</name>
    <name evidence="4" type="ORF">NCTC13156_01698</name>
</gene>
<keyword evidence="1" id="KW-0547">Nucleotide-binding</keyword>
<accession>A0A377Q4V0</accession>
<sequence>MITFNPSFLEQTAFLSEEQNDILFTKLEDIDIDELFGEIENDKSIIYKLCFDFIYTSAVIEGNTYTRGEAETLFETKKPISSKSIDDANMLLNIKTALEYTMQERPKITKHSIRELHQILSQSLLPKKAQGGVREIAVTIGNSDYIPINNPQELEMQMDNLLKHYEKIKNPFDRAIYIHNNIAYLQYFQDCNKRLARALQGLSLINDNMPFLSYNAAKAQTEIKAYYKDALLAYYEKGNAKMYADFFFEEYCKTLDLLQTMNQKVSYSKKI</sequence>
<dbReference type="InterPro" id="IPR003812">
    <property type="entry name" value="Fido"/>
</dbReference>
<dbReference type="Proteomes" id="UP000255269">
    <property type="component" value="Unassembled WGS sequence"/>
</dbReference>
<dbReference type="PANTHER" id="PTHR13504">
    <property type="entry name" value="FIDO DOMAIN-CONTAINING PROTEIN DDB_G0283145"/>
    <property type="match status" value="1"/>
</dbReference>
<keyword evidence="4" id="KW-0131">Cell cycle</keyword>
<keyword evidence="4" id="KW-0132">Cell division</keyword>
<dbReference type="Pfam" id="PF02661">
    <property type="entry name" value="Fic"/>
    <property type="match status" value="1"/>
</dbReference>
<keyword evidence="1" id="KW-0067">ATP-binding</keyword>
<evidence type="ECO:0000259" key="3">
    <source>
        <dbReference type="PROSITE" id="PS51459"/>
    </source>
</evidence>
<dbReference type="InterPro" id="IPR036597">
    <property type="entry name" value="Fido-like_dom_sf"/>
</dbReference>
<protein>
    <submittedName>
        <fullName evidence="4">Cell division protein</fullName>
    </submittedName>
</protein>
<dbReference type="GO" id="GO:0051301">
    <property type="term" value="P:cell division"/>
    <property type="evidence" value="ECO:0007669"/>
    <property type="project" value="UniProtKB-KW"/>
</dbReference>
<reference evidence="4 5" key="1">
    <citation type="submission" date="2018-06" db="EMBL/GenBank/DDBJ databases">
        <authorList>
            <consortium name="Pathogen Informatics"/>
            <person name="Doyle S."/>
        </authorList>
    </citation>
    <scope>NUCLEOTIDE SEQUENCE [LARGE SCALE GENOMIC DNA]</scope>
    <source>
        <strain evidence="4 5">NCTC13156</strain>
    </source>
</reference>
<dbReference type="Gene3D" id="1.10.3290.10">
    <property type="entry name" value="Fido-like domain"/>
    <property type="match status" value="1"/>
</dbReference>